<dbReference type="EMBL" id="VFIY01000004">
    <property type="protein sequence ID" value="TPD62926.1"/>
    <property type="molecule type" value="Genomic_DNA"/>
</dbReference>
<dbReference type="OrthoDB" id="9766690at2"/>
<keyword evidence="2" id="KW-0813">Transport</keyword>
<accession>A0A501PT35</accession>
<feature type="transmembrane region" description="Helical" evidence="6">
    <location>
        <begin position="354"/>
        <end position="374"/>
    </location>
</feature>
<feature type="transmembrane region" description="Helical" evidence="6">
    <location>
        <begin position="7"/>
        <end position="28"/>
    </location>
</feature>
<evidence type="ECO:0000313" key="7">
    <source>
        <dbReference type="EMBL" id="TPD62926.1"/>
    </source>
</evidence>
<dbReference type="InterPro" id="IPR001991">
    <property type="entry name" value="Na-dicarboxylate_symporter"/>
</dbReference>
<sequence length="424" mass="44563">MSHKHSMMILYLIAAGMVLGLLAGWYFGEDVLVIKWIGVLFMNALKMTIIPLILAAVISGVASLGDVRKLGRPGGLTMLYYLCTTLLAIVVGLILVNLIQPGVGVEMTAQAQSAGSSLAQEKGGQSVVDILLSLVSPNLVKSAAELQLLPLVVFAVIFGAAITTVGEAGAQVIRFFDGLNEAMMKLVGWIMYFAPLGVFALVATSLGEAGGGEAFMATVAGIGKYVTTVMLALGIQAVLLFLIMLFLSRRGAVYLTDMMRALLTAFGTSSSSATLPITMECAKEHGLSERSVRFVLPLGSTVNMNGTALYEAIAAMFIAQIYGIELGIVEQGLIVITATLAAIGAAGIPQAGTVTMLIVLSAVGLPAEGIGILLSVDWFLDRFRTVVNVWGDACGAAVMNRTMMADEEKAIAEVFEDKIEEAEA</sequence>
<keyword evidence="4 6" id="KW-1133">Transmembrane helix</keyword>
<keyword evidence="8" id="KW-1185">Reference proteome</keyword>
<feature type="transmembrane region" description="Helical" evidence="6">
    <location>
        <begin position="226"/>
        <end position="247"/>
    </location>
</feature>
<evidence type="ECO:0000256" key="2">
    <source>
        <dbReference type="ARBA" id="ARBA00022448"/>
    </source>
</evidence>
<dbReference type="GO" id="GO:0016020">
    <property type="term" value="C:membrane"/>
    <property type="evidence" value="ECO:0007669"/>
    <property type="project" value="UniProtKB-SubCell"/>
</dbReference>
<dbReference type="AlphaFoldDB" id="A0A501PT35"/>
<feature type="transmembrane region" description="Helical" evidence="6">
    <location>
        <begin position="326"/>
        <end position="348"/>
    </location>
</feature>
<dbReference type="InterPro" id="IPR036458">
    <property type="entry name" value="Na:dicarbo_symporter_sf"/>
</dbReference>
<evidence type="ECO:0000256" key="1">
    <source>
        <dbReference type="ARBA" id="ARBA00004141"/>
    </source>
</evidence>
<proteinExistence type="predicted"/>
<feature type="transmembrane region" description="Helical" evidence="6">
    <location>
        <begin position="79"/>
        <end position="99"/>
    </location>
</feature>
<evidence type="ECO:0000256" key="6">
    <source>
        <dbReference type="SAM" id="Phobius"/>
    </source>
</evidence>
<dbReference type="InterPro" id="IPR050746">
    <property type="entry name" value="DAACS"/>
</dbReference>
<feature type="transmembrane region" description="Helical" evidence="6">
    <location>
        <begin position="186"/>
        <end position="206"/>
    </location>
</feature>
<reference evidence="8" key="1">
    <citation type="submission" date="2019-06" db="EMBL/GenBank/DDBJ databases">
        <title>The complete genome of Emcibacter congregatus ZYLT.</title>
        <authorList>
            <person name="Zhao Z."/>
        </authorList>
    </citation>
    <scope>NUCLEOTIDE SEQUENCE [LARGE SCALE GENOMIC DNA]</scope>
    <source>
        <strain evidence="8">MCCC 1A06723</strain>
    </source>
</reference>
<protein>
    <submittedName>
        <fullName evidence="7">Dicarboxylate/amino acid:cation symporter</fullName>
    </submittedName>
</protein>
<keyword evidence="5 6" id="KW-0472">Membrane</keyword>
<dbReference type="Proteomes" id="UP000319148">
    <property type="component" value="Unassembled WGS sequence"/>
</dbReference>
<dbReference type="SUPFAM" id="SSF118215">
    <property type="entry name" value="Proton glutamate symport protein"/>
    <property type="match status" value="1"/>
</dbReference>
<name>A0A501PT35_9PROT</name>
<keyword evidence="3 6" id="KW-0812">Transmembrane</keyword>
<dbReference type="Pfam" id="PF00375">
    <property type="entry name" value="SDF"/>
    <property type="match status" value="1"/>
</dbReference>
<organism evidence="7 8">
    <name type="scientific">Emcibacter nanhaiensis</name>
    <dbReference type="NCBI Taxonomy" id="1505037"/>
    <lineage>
        <taxon>Bacteria</taxon>
        <taxon>Pseudomonadati</taxon>
        <taxon>Pseudomonadota</taxon>
        <taxon>Alphaproteobacteria</taxon>
        <taxon>Emcibacterales</taxon>
        <taxon>Emcibacteraceae</taxon>
        <taxon>Emcibacter</taxon>
    </lineage>
</organism>
<feature type="transmembrane region" description="Helical" evidence="6">
    <location>
        <begin position="146"/>
        <end position="165"/>
    </location>
</feature>
<evidence type="ECO:0000313" key="8">
    <source>
        <dbReference type="Proteomes" id="UP000319148"/>
    </source>
</evidence>
<dbReference type="PANTHER" id="PTHR11958:SF63">
    <property type="entry name" value="AMINO ACID TRANSPORTER"/>
    <property type="match status" value="1"/>
</dbReference>
<comment type="caution">
    <text evidence="7">The sequence shown here is derived from an EMBL/GenBank/DDBJ whole genome shotgun (WGS) entry which is preliminary data.</text>
</comment>
<gene>
    <name evidence="7" type="ORF">FIV46_02270</name>
</gene>
<dbReference type="PANTHER" id="PTHR11958">
    <property type="entry name" value="SODIUM/DICARBOXYLATE SYMPORTER-RELATED"/>
    <property type="match status" value="1"/>
</dbReference>
<dbReference type="PRINTS" id="PR00173">
    <property type="entry name" value="EDTRNSPORT"/>
</dbReference>
<comment type="subcellular location">
    <subcellularLocation>
        <location evidence="1">Membrane</location>
        <topology evidence="1">Multi-pass membrane protein</topology>
    </subcellularLocation>
</comment>
<dbReference type="GO" id="GO:0015293">
    <property type="term" value="F:symporter activity"/>
    <property type="evidence" value="ECO:0007669"/>
    <property type="project" value="InterPro"/>
</dbReference>
<dbReference type="Gene3D" id="1.10.3860.10">
    <property type="entry name" value="Sodium:dicarboxylate symporter"/>
    <property type="match status" value="1"/>
</dbReference>
<evidence type="ECO:0000256" key="4">
    <source>
        <dbReference type="ARBA" id="ARBA00022989"/>
    </source>
</evidence>
<evidence type="ECO:0000256" key="3">
    <source>
        <dbReference type="ARBA" id="ARBA00022692"/>
    </source>
</evidence>
<evidence type="ECO:0000256" key="5">
    <source>
        <dbReference type="ARBA" id="ARBA00023136"/>
    </source>
</evidence>
<dbReference type="RefSeq" id="WP_139938176.1">
    <property type="nucleotide sequence ID" value="NZ_JBHSYP010000022.1"/>
</dbReference>